<evidence type="ECO:0000313" key="3">
    <source>
        <dbReference type="Proteomes" id="UP001499852"/>
    </source>
</evidence>
<protein>
    <submittedName>
        <fullName evidence="2">Glycosyltransferase</fullName>
    </submittedName>
</protein>
<name>A0ABP9NW55_9BACT</name>
<keyword evidence="3" id="KW-1185">Reference proteome</keyword>
<proteinExistence type="predicted"/>
<reference evidence="3" key="1">
    <citation type="journal article" date="2019" name="Int. J. Syst. Evol. Microbiol.">
        <title>The Global Catalogue of Microorganisms (GCM) 10K type strain sequencing project: providing services to taxonomists for standard genome sequencing and annotation.</title>
        <authorList>
            <consortium name="The Broad Institute Genomics Platform"/>
            <consortium name="The Broad Institute Genome Sequencing Center for Infectious Disease"/>
            <person name="Wu L."/>
            <person name="Ma J."/>
        </authorList>
    </citation>
    <scope>NUCLEOTIDE SEQUENCE [LARGE SCALE GENOMIC DNA]</scope>
    <source>
        <strain evidence="3">JCM 18053</strain>
    </source>
</reference>
<organism evidence="2 3">
    <name type="scientific">Prosthecobacter algae</name>
    <dbReference type="NCBI Taxonomy" id="1144682"/>
    <lineage>
        <taxon>Bacteria</taxon>
        <taxon>Pseudomonadati</taxon>
        <taxon>Verrucomicrobiota</taxon>
        <taxon>Verrucomicrobiia</taxon>
        <taxon>Verrucomicrobiales</taxon>
        <taxon>Verrucomicrobiaceae</taxon>
        <taxon>Prosthecobacter</taxon>
    </lineage>
</organism>
<dbReference type="SUPFAM" id="SSF53756">
    <property type="entry name" value="UDP-Glycosyltransferase/glycogen phosphorylase"/>
    <property type="match status" value="1"/>
</dbReference>
<dbReference type="Proteomes" id="UP001499852">
    <property type="component" value="Unassembled WGS sequence"/>
</dbReference>
<evidence type="ECO:0000313" key="2">
    <source>
        <dbReference type="EMBL" id="GAA5133645.1"/>
    </source>
</evidence>
<comment type="caution">
    <text evidence="2">The sequence shown here is derived from an EMBL/GenBank/DDBJ whole genome shotgun (WGS) entry which is preliminary data.</text>
</comment>
<evidence type="ECO:0000259" key="1">
    <source>
        <dbReference type="Pfam" id="PF13579"/>
    </source>
</evidence>
<accession>A0ABP9NW55</accession>
<dbReference type="Pfam" id="PF13579">
    <property type="entry name" value="Glyco_trans_4_4"/>
    <property type="match status" value="1"/>
</dbReference>
<dbReference type="PANTHER" id="PTHR45947">
    <property type="entry name" value="SULFOQUINOVOSYL TRANSFERASE SQD2"/>
    <property type="match status" value="1"/>
</dbReference>
<dbReference type="Gene3D" id="3.40.50.2000">
    <property type="entry name" value="Glycogen Phosphorylase B"/>
    <property type="match status" value="2"/>
</dbReference>
<dbReference type="RefSeq" id="WP_345734680.1">
    <property type="nucleotide sequence ID" value="NZ_BAABIA010000001.1"/>
</dbReference>
<gene>
    <name evidence="2" type="ORF">GCM10023213_03810</name>
</gene>
<dbReference type="EMBL" id="BAABIA010000001">
    <property type="protein sequence ID" value="GAA5133645.1"/>
    <property type="molecule type" value="Genomic_DNA"/>
</dbReference>
<sequence length="390" mass="42570">MDSISRNAGGMFDAGRRLAQGLCGLGEEVRVFGVEDGHSQADMGAWAPAAAELHRCRFDRRLGYAPTLGAGLHHFDADVVHTQGLWTYTSAAAGGWSRRAGRPECIHPHGMLDPWALKNSAWKKRLVLRLFERRHLQRASCLRALCESELESIRALGLVNPVCIIPNGVDLPEPSAASVREPWMQGQKVLLYLGRLHPKKGLLPLLQAWADLYRAGGLEGWVLAVAGWDQGGHEEELKSQADALALPWLDVRQMPKGSAPLVFTGPRFGEEKDRLYAASEAFVLPSLSEGLPMVILDAWAHGKPVVMTAACNLPEGFAAGAAIEAKLEADDLTVGIRTLLAASDVDRLEMGAKGRQLVRDKFTWGRVAQQMHQVNEWLVHGGAVPDCVQR</sequence>
<dbReference type="InterPro" id="IPR028098">
    <property type="entry name" value="Glyco_trans_4-like_N"/>
</dbReference>
<dbReference type="Pfam" id="PF13692">
    <property type="entry name" value="Glyco_trans_1_4"/>
    <property type="match status" value="1"/>
</dbReference>
<dbReference type="InterPro" id="IPR050194">
    <property type="entry name" value="Glycosyltransferase_grp1"/>
</dbReference>
<dbReference type="PANTHER" id="PTHR45947:SF3">
    <property type="entry name" value="SULFOQUINOVOSYL TRANSFERASE SQD2"/>
    <property type="match status" value="1"/>
</dbReference>
<feature type="domain" description="Glycosyltransferase subfamily 4-like N-terminal" evidence="1">
    <location>
        <begin position="16"/>
        <end position="168"/>
    </location>
</feature>